<dbReference type="SUPFAM" id="SSF52374">
    <property type="entry name" value="Nucleotidylyl transferase"/>
    <property type="match status" value="1"/>
</dbReference>
<dbReference type="Pfam" id="PF01467">
    <property type="entry name" value="CTP_transf_like"/>
    <property type="match status" value="1"/>
</dbReference>
<dbReference type="InterPro" id="IPR014729">
    <property type="entry name" value="Rossmann-like_a/b/a_fold"/>
</dbReference>
<dbReference type="EMBL" id="LAZR01003281">
    <property type="protein sequence ID" value="KKN20015.1"/>
    <property type="molecule type" value="Genomic_DNA"/>
</dbReference>
<dbReference type="InterPro" id="IPR004821">
    <property type="entry name" value="Cyt_trans-like"/>
</dbReference>
<proteinExistence type="predicted"/>
<gene>
    <name evidence="2" type="ORF">LCGC14_0939900</name>
</gene>
<accession>A0A0F9NKB5</accession>
<reference evidence="2" key="1">
    <citation type="journal article" date="2015" name="Nature">
        <title>Complex archaea that bridge the gap between prokaryotes and eukaryotes.</title>
        <authorList>
            <person name="Spang A."/>
            <person name="Saw J.H."/>
            <person name="Jorgensen S.L."/>
            <person name="Zaremba-Niedzwiedzka K."/>
            <person name="Martijn J."/>
            <person name="Lind A.E."/>
            <person name="van Eijk R."/>
            <person name="Schleper C."/>
            <person name="Guy L."/>
            <person name="Ettema T.J."/>
        </authorList>
    </citation>
    <scope>NUCLEOTIDE SEQUENCE</scope>
</reference>
<organism evidence="2">
    <name type="scientific">marine sediment metagenome</name>
    <dbReference type="NCBI Taxonomy" id="412755"/>
    <lineage>
        <taxon>unclassified sequences</taxon>
        <taxon>metagenomes</taxon>
        <taxon>ecological metagenomes</taxon>
    </lineage>
</organism>
<sequence>MLKVALSISEEVEIGLTTQNLLEKKQHSSKLEEYKARAESINEFVNSFTKLSRINIVEIRNWKDMSRYAQSPDYEGLVVSQETYENALMLSKEREEIGLNPLILIIIPLIKDKNNKKISSTSIRSSI</sequence>
<dbReference type="Gene3D" id="3.40.50.620">
    <property type="entry name" value="HUPs"/>
    <property type="match status" value="1"/>
</dbReference>
<evidence type="ECO:0000313" key="2">
    <source>
        <dbReference type="EMBL" id="KKN20015.1"/>
    </source>
</evidence>
<evidence type="ECO:0000259" key="1">
    <source>
        <dbReference type="Pfam" id="PF01467"/>
    </source>
</evidence>
<feature type="domain" description="Cytidyltransferase-like" evidence="1">
    <location>
        <begin position="1"/>
        <end position="125"/>
    </location>
</feature>
<dbReference type="AlphaFoldDB" id="A0A0F9NKB5"/>
<name>A0A0F9NKB5_9ZZZZ</name>
<comment type="caution">
    <text evidence="2">The sequence shown here is derived from an EMBL/GenBank/DDBJ whole genome shotgun (WGS) entry which is preliminary data.</text>
</comment>
<protein>
    <recommendedName>
        <fullName evidence="1">Cytidyltransferase-like domain-containing protein</fullName>
    </recommendedName>
</protein>
<dbReference type="GO" id="GO:0003824">
    <property type="term" value="F:catalytic activity"/>
    <property type="evidence" value="ECO:0007669"/>
    <property type="project" value="InterPro"/>
</dbReference>